<evidence type="ECO:0000256" key="3">
    <source>
        <dbReference type="ARBA" id="ARBA00023082"/>
    </source>
</evidence>
<dbReference type="Pfam" id="PF08281">
    <property type="entry name" value="Sigma70_r4_2"/>
    <property type="match status" value="1"/>
</dbReference>
<dbReference type="InterPro" id="IPR013249">
    <property type="entry name" value="RNA_pol_sigma70_r4_t2"/>
</dbReference>
<dbReference type="OrthoDB" id="9803470at2"/>
<name>A0A1M7AP31_9BACT</name>
<accession>A0A1M7AP31</accession>
<keyword evidence="2" id="KW-0805">Transcription regulation</keyword>
<gene>
    <name evidence="7" type="ORF">SAMN05444266_103360</name>
</gene>
<dbReference type="PANTHER" id="PTHR43133:SF25">
    <property type="entry name" value="RNA POLYMERASE SIGMA FACTOR RFAY-RELATED"/>
    <property type="match status" value="1"/>
</dbReference>
<dbReference type="Proteomes" id="UP000184420">
    <property type="component" value="Unassembled WGS sequence"/>
</dbReference>
<feature type="domain" description="RNA polymerase sigma factor 70 region 4 type 2" evidence="6">
    <location>
        <begin position="109"/>
        <end position="159"/>
    </location>
</feature>
<dbReference type="NCBIfam" id="TIGR02937">
    <property type="entry name" value="sigma70-ECF"/>
    <property type="match status" value="1"/>
</dbReference>
<dbReference type="AlphaFoldDB" id="A0A1M7AP31"/>
<dbReference type="Pfam" id="PF04542">
    <property type="entry name" value="Sigma70_r2"/>
    <property type="match status" value="1"/>
</dbReference>
<dbReference type="SUPFAM" id="SSF88659">
    <property type="entry name" value="Sigma3 and sigma4 domains of RNA polymerase sigma factors"/>
    <property type="match status" value="1"/>
</dbReference>
<evidence type="ECO:0000259" key="5">
    <source>
        <dbReference type="Pfam" id="PF04542"/>
    </source>
</evidence>
<evidence type="ECO:0000259" key="6">
    <source>
        <dbReference type="Pfam" id="PF08281"/>
    </source>
</evidence>
<dbReference type="InterPro" id="IPR013325">
    <property type="entry name" value="RNA_pol_sigma_r2"/>
</dbReference>
<evidence type="ECO:0000256" key="2">
    <source>
        <dbReference type="ARBA" id="ARBA00023015"/>
    </source>
</evidence>
<organism evidence="7 8">
    <name type="scientific">Chitinophaga jiangningensis</name>
    <dbReference type="NCBI Taxonomy" id="1419482"/>
    <lineage>
        <taxon>Bacteria</taxon>
        <taxon>Pseudomonadati</taxon>
        <taxon>Bacteroidota</taxon>
        <taxon>Chitinophagia</taxon>
        <taxon>Chitinophagales</taxon>
        <taxon>Chitinophagaceae</taxon>
        <taxon>Chitinophaga</taxon>
    </lineage>
</organism>
<dbReference type="GO" id="GO:0016987">
    <property type="term" value="F:sigma factor activity"/>
    <property type="evidence" value="ECO:0007669"/>
    <property type="project" value="UniProtKB-KW"/>
</dbReference>
<dbReference type="InterPro" id="IPR036388">
    <property type="entry name" value="WH-like_DNA-bd_sf"/>
</dbReference>
<keyword evidence="4" id="KW-0804">Transcription</keyword>
<keyword evidence="3" id="KW-0731">Sigma factor</keyword>
<dbReference type="RefSeq" id="WP_073080145.1">
    <property type="nucleotide sequence ID" value="NZ_FRBL01000003.1"/>
</dbReference>
<reference evidence="7 8" key="1">
    <citation type="submission" date="2016-11" db="EMBL/GenBank/DDBJ databases">
        <authorList>
            <person name="Jaros S."/>
            <person name="Januszkiewicz K."/>
            <person name="Wedrychowicz H."/>
        </authorList>
    </citation>
    <scope>NUCLEOTIDE SEQUENCE [LARGE SCALE GENOMIC DNA]</scope>
    <source>
        <strain evidence="7 8">DSM 27406</strain>
    </source>
</reference>
<comment type="similarity">
    <text evidence="1">Belongs to the sigma-70 factor family. ECF subfamily.</text>
</comment>
<protein>
    <submittedName>
        <fullName evidence="7">RNA polymerase, sigma subunit, ECF family</fullName>
    </submittedName>
</protein>
<dbReference type="GO" id="GO:0003677">
    <property type="term" value="F:DNA binding"/>
    <property type="evidence" value="ECO:0007669"/>
    <property type="project" value="InterPro"/>
</dbReference>
<dbReference type="InterPro" id="IPR007627">
    <property type="entry name" value="RNA_pol_sigma70_r2"/>
</dbReference>
<feature type="domain" description="RNA polymerase sigma-70 region 2" evidence="5">
    <location>
        <begin position="19"/>
        <end position="75"/>
    </location>
</feature>
<dbReference type="Gene3D" id="1.10.10.10">
    <property type="entry name" value="Winged helix-like DNA-binding domain superfamily/Winged helix DNA-binding domain"/>
    <property type="match status" value="1"/>
</dbReference>
<evidence type="ECO:0000256" key="1">
    <source>
        <dbReference type="ARBA" id="ARBA00010641"/>
    </source>
</evidence>
<evidence type="ECO:0000313" key="8">
    <source>
        <dbReference type="Proteomes" id="UP000184420"/>
    </source>
</evidence>
<dbReference type="InterPro" id="IPR014284">
    <property type="entry name" value="RNA_pol_sigma-70_dom"/>
</dbReference>
<dbReference type="EMBL" id="FRBL01000003">
    <property type="protein sequence ID" value="SHL44501.1"/>
    <property type="molecule type" value="Genomic_DNA"/>
</dbReference>
<proteinExistence type="inferred from homology"/>
<evidence type="ECO:0000256" key="4">
    <source>
        <dbReference type="ARBA" id="ARBA00023163"/>
    </source>
</evidence>
<dbReference type="InterPro" id="IPR013324">
    <property type="entry name" value="RNA_pol_sigma_r3/r4-like"/>
</dbReference>
<dbReference type="PANTHER" id="PTHR43133">
    <property type="entry name" value="RNA POLYMERASE ECF-TYPE SIGMA FACTO"/>
    <property type="match status" value="1"/>
</dbReference>
<dbReference type="InterPro" id="IPR039425">
    <property type="entry name" value="RNA_pol_sigma-70-like"/>
</dbReference>
<sequence>MFSQEFEYQLPLVVEALLPFAIKLTRNRDAAQDLCQETLCRALMNKDKFAAGTSMEAWLLVIMRNIFLNNYRRKQLHDKFESYSKHEVAHAADRNLHNNSTEMALTLKELQEGMDGLPGKFKVTFQLYSQGYKYQEIADMMKEPMGTIKSRIHMAKRMLRNNVPAWAEAYA</sequence>
<dbReference type="SUPFAM" id="SSF88946">
    <property type="entry name" value="Sigma2 domain of RNA polymerase sigma factors"/>
    <property type="match status" value="1"/>
</dbReference>
<evidence type="ECO:0000313" key="7">
    <source>
        <dbReference type="EMBL" id="SHL44501.1"/>
    </source>
</evidence>
<keyword evidence="8" id="KW-1185">Reference proteome</keyword>
<dbReference type="Gene3D" id="1.10.1740.10">
    <property type="match status" value="1"/>
</dbReference>
<dbReference type="GO" id="GO:0006352">
    <property type="term" value="P:DNA-templated transcription initiation"/>
    <property type="evidence" value="ECO:0007669"/>
    <property type="project" value="InterPro"/>
</dbReference>
<dbReference type="STRING" id="1419482.SAMN05444266_103360"/>